<name>A0A0G3BRK7_9BURK</name>
<dbReference type="CDD" id="cd14014">
    <property type="entry name" value="STKc_PknB_like"/>
    <property type="match status" value="1"/>
</dbReference>
<dbReference type="EMBL" id="CP011371">
    <property type="protein sequence ID" value="AKJ32064.1"/>
    <property type="molecule type" value="Genomic_DNA"/>
</dbReference>
<dbReference type="RefSeq" id="WP_047197057.1">
    <property type="nucleotide sequence ID" value="NZ_CP011371.1"/>
</dbReference>
<evidence type="ECO:0000313" key="8">
    <source>
        <dbReference type="Proteomes" id="UP000035352"/>
    </source>
</evidence>
<dbReference type="PATRIC" id="fig|413882.6.peg.5622"/>
<dbReference type="GO" id="GO:0004674">
    <property type="term" value="F:protein serine/threonine kinase activity"/>
    <property type="evidence" value="ECO:0007669"/>
    <property type="project" value="UniProtKB-KW"/>
</dbReference>
<dbReference type="SMART" id="SM00220">
    <property type="entry name" value="S_TKc"/>
    <property type="match status" value="1"/>
</dbReference>
<accession>A0A0G3BRK7</accession>
<sequence>MDARRWQQVKGLLAHCLELPLTERSEAVERLSGDDDWLRQELASLLAAATADDDRLDAMPATRALEALDAFRRPGWVGRHLGRWRILAPIATGGMGEVYRAERADGQYEQQVAVKLMRPDLPPDLLLERFKAERQILAGLDHPNLAKLLDGGVTDDGLPYFVMELVHGESLLAYCDRLRLSLHERLHLFRAVCKVVHYAHQQGVVHRDLKPSNLLVTRDGTVKLVDFGIAKQTSASTGRGAEHTATLQRALTPEFASPEQMRGESATPASDIYSLGVVLYRLLAHTSPYGKACEDRYALTRAICDLEPVPPSQAVADETPDARGLRRQLKGDLDAVALMALRKQPSRRYACAEAMADDLFRHLEGLPVAARRGAWSYRAGRFVLRHRAVLVAALFANLALVAGTMVASYAAYEAHQQRQRAERHFANVRQLANMLMLDVHKAVETLPGATRARELIVRNALTYLQQLDDEARGDPALQLELAAGYRNIGDIQGVVFSPTPADGPGALASYDRALSLVQALADGQAAADTPQQQQQGVAEQARLHQRRAAVLASLGRFAQAEAAARAGIAAAERLQPSAAIGSDALARLLAAQHAQLAQVHRLAGDTTAFLESSDTAAAQFEAVLMRQPDDIEALLSLSGVHGERGAHLLERNTSPESARLALEAIRKAIAVQQVADEKRPNQKLLARNLAALHNNAGVALMRLQRPRDAEAEHRHAIAWLAPLVARDPGDAALRIEAGAASALLSDALLALDDVGGSVAAARAAVDDFEALPAATRAGVLSEHTWGLGHYRLAKALQVRAARPGLSAATARDDAEGACRHYRLSLALLEAHRPGLPGTGSATVVTPQTVREALQNCPP</sequence>
<organism evidence="7 8">
    <name type="scientific">Caldimonas brevitalea</name>
    <dbReference type="NCBI Taxonomy" id="413882"/>
    <lineage>
        <taxon>Bacteria</taxon>
        <taxon>Pseudomonadati</taxon>
        <taxon>Pseudomonadota</taxon>
        <taxon>Betaproteobacteria</taxon>
        <taxon>Burkholderiales</taxon>
        <taxon>Sphaerotilaceae</taxon>
        <taxon>Caldimonas</taxon>
    </lineage>
</organism>
<protein>
    <submittedName>
        <fullName evidence="7">Serine/threonine protein kinase</fullName>
    </submittedName>
</protein>
<keyword evidence="8" id="KW-1185">Reference proteome</keyword>
<dbReference type="PANTHER" id="PTHR43289">
    <property type="entry name" value="MITOGEN-ACTIVATED PROTEIN KINASE KINASE KINASE 20-RELATED"/>
    <property type="match status" value="1"/>
</dbReference>
<dbReference type="PROSITE" id="PS00108">
    <property type="entry name" value="PROTEIN_KINASE_ST"/>
    <property type="match status" value="1"/>
</dbReference>
<dbReference type="Gene3D" id="1.10.510.10">
    <property type="entry name" value="Transferase(Phosphotransferase) domain 1"/>
    <property type="match status" value="1"/>
</dbReference>
<evidence type="ECO:0000256" key="4">
    <source>
        <dbReference type="ARBA" id="ARBA00022840"/>
    </source>
</evidence>
<proteinExistence type="predicted"/>
<evidence type="ECO:0000259" key="6">
    <source>
        <dbReference type="PROSITE" id="PS50011"/>
    </source>
</evidence>
<dbReference type="STRING" id="413882.AAW51_5373"/>
<dbReference type="Gene3D" id="1.25.40.10">
    <property type="entry name" value="Tetratricopeptide repeat domain"/>
    <property type="match status" value="1"/>
</dbReference>
<dbReference type="SUPFAM" id="SSF56112">
    <property type="entry name" value="Protein kinase-like (PK-like)"/>
    <property type="match status" value="1"/>
</dbReference>
<dbReference type="InterPro" id="IPR008271">
    <property type="entry name" value="Ser/Thr_kinase_AS"/>
</dbReference>
<dbReference type="Pfam" id="PF00069">
    <property type="entry name" value="Pkinase"/>
    <property type="match status" value="1"/>
</dbReference>
<reference evidence="7 8" key="1">
    <citation type="submission" date="2015-05" db="EMBL/GenBank/DDBJ databases">
        <authorList>
            <person name="Tang B."/>
            <person name="Yu Y."/>
        </authorList>
    </citation>
    <scope>NUCLEOTIDE SEQUENCE [LARGE SCALE GENOMIC DNA]</scope>
    <source>
        <strain evidence="7 8">DSM 7029</strain>
    </source>
</reference>
<evidence type="ECO:0000256" key="5">
    <source>
        <dbReference type="SAM" id="Phobius"/>
    </source>
</evidence>
<keyword evidence="5" id="KW-1133">Transmembrane helix</keyword>
<dbReference type="KEGG" id="pbh:AAW51_5373"/>
<dbReference type="PANTHER" id="PTHR43289:SF34">
    <property type="entry name" value="SERINE_THREONINE-PROTEIN KINASE YBDM-RELATED"/>
    <property type="match status" value="1"/>
</dbReference>
<dbReference type="InterPro" id="IPR011990">
    <property type="entry name" value="TPR-like_helical_dom_sf"/>
</dbReference>
<keyword evidence="4" id="KW-0067">ATP-binding</keyword>
<evidence type="ECO:0000256" key="1">
    <source>
        <dbReference type="ARBA" id="ARBA00022679"/>
    </source>
</evidence>
<keyword evidence="5" id="KW-0472">Membrane</keyword>
<evidence type="ECO:0000256" key="2">
    <source>
        <dbReference type="ARBA" id="ARBA00022741"/>
    </source>
</evidence>
<feature type="domain" description="Protein kinase" evidence="6">
    <location>
        <begin position="84"/>
        <end position="360"/>
    </location>
</feature>
<dbReference type="OrthoDB" id="9791419at2"/>
<keyword evidence="2" id="KW-0547">Nucleotide-binding</keyword>
<dbReference type="GO" id="GO:0005524">
    <property type="term" value="F:ATP binding"/>
    <property type="evidence" value="ECO:0007669"/>
    <property type="project" value="UniProtKB-KW"/>
</dbReference>
<dbReference type="SUPFAM" id="SSF48452">
    <property type="entry name" value="TPR-like"/>
    <property type="match status" value="1"/>
</dbReference>
<dbReference type="PROSITE" id="PS50011">
    <property type="entry name" value="PROTEIN_KINASE_DOM"/>
    <property type="match status" value="1"/>
</dbReference>
<keyword evidence="3 7" id="KW-0418">Kinase</keyword>
<keyword evidence="1" id="KW-0808">Transferase</keyword>
<gene>
    <name evidence="7" type="ORF">AAW51_5373</name>
</gene>
<keyword evidence="5" id="KW-0812">Transmembrane</keyword>
<evidence type="ECO:0000313" key="7">
    <source>
        <dbReference type="EMBL" id="AKJ32064.1"/>
    </source>
</evidence>
<dbReference type="InterPro" id="IPR011009">
    <property type="entry name" value="Kinase-like_dom_sf"/>
</dbReference>
<keyword evidence="7" id="KW-0723">Serine/threonine-protein kinase</keyword>
<evidence type="ECO:0000256" key="3">
    <source>
        <dbReference type="ARBA" id="ARBA00022777"/>
    </source>
</evidence>
<feature type="transmembrane region" description="Helical" evidence="5">
    <location>
        <begin position="388"/>
        <end position="412"/>
    </location>
</feature>
<dbReference type="Gene3D" id="3.30.200.20">
    <property type="entry name" value="Phosphorylase Kinase, domain 1"/>
    <property type="match status" value="1"/>
</dbReference>
<dbReference type="InterPro" id="IPR000719">
    <property type="entry name" value="Prot_kinase_dom"/>
</dbReference>
<dbReference type="AlphaFoldDB" id="A0A0G3BRK7"/>
<dbReference type="Proteomes" id="UP000035352">
    <property type="component" value="Chromosome"/>
</dbReference>